<feature type="compositionally biased region" description="Polar residues" evidence="2">
    <location>
        <begin position="319"/>
        <end position="330"/>
    </location>
</feature>
<dbReference type="OrthoDB" id="5569911at2759"/>
<keyword evidence="5" id="KW-1185">Reference proteome</keyword>
<feature type="compositionally biased region" description="Pro residues" evidence="2">
    <location>
        <begin position="272"/>
        <end position="283"/>
    </location>
</feature>
<evidence type="ECO:0000256" key="2">
    <source>
        <dbReference type="SAM" id="MobiDB-lite"/>
    </source>
</evidence>
<feature type="region of interest" description="Disordered" evidence="2">
    <location>
        <begin position="231"/>
        <end position="551"/>
    </location>
</feature>
<proteinExistence type="predicted"/>
<dbReference type="EMBL" id="KZ987777">
    <property type="protein sequence ID" value="RKP14907.1"/>
    <property type="molecule type" value="Genomic_DNA"/>
</dbReference>
<feature type="compositionally biased region" description="Polar residues" evidence="2">
    <location>
        <begin position="231"/>
        <end position="246"/>
    </location>
</feature>
<dbReference type="Pfam" id="PF15456">
    <property type="entry name" value="Uds1"/>
    <property type="match status" value="1"/>
</dbReference>
<evidence type="ECO:0000259" key="3">
    <source>
        <dbReference type="Pfam" id="PF15456"/>
    </source>
</evidence>
<name>A0A4P9Y726_9FUNG</name>
<feature type="compositionally biased region" description="Polar residues" evidence="2">
    <location>
        <begin position="31"/>
        <end position="47"/>
    </location>
</feature>
<feature type="compositionally biased region" description="Low complexity" evidence="2">
    <location>
        <begin position="306"/>
        <end position="318"/>
    </location>
</feature>
<keyword evidence="1" id="KW-0175">Coiled coil</keyword>
<feature type="compositionally biased region" description="Low complexity" evidence="2">
    <location>
        <begin position="48"/>
        <end position="67"/>
    </location>
</feature>
<accession>A0A4P9Y726</accession>
<dbReference type="AlphaFoldDB" id="A0A4P9Y726"/>
<sequence length="1145" mass="124831">MEEPLDSSGSVRQAKTLPPPLAKLPRRPGTAPSTTCLTPRSTSLKTRSPTSPSISISPTTSPSTSPTHTNLLHNSFDVSTSNPPMDEVAEEEEGDPERAYADYLHFSPDPQTVHEPTSLDGLHSSSPSSTAALYPISEYSLGPSSPATPNGHLPAPASPILSPTSPTFSISSKASSVLMRYKSTSPNPTGPSLSSSSMALSDLTETLDCLLENVSSTSLDLLSPTADISKTGTAGFTQPSKGSSPSIHDFQQERTCHSSSASFALTDVEPLHGPPLIPAPPSPHMQGQDHTSSLPLIHTDNPIGITTTTTTTSTTATTQSNSHHPQTTAPPSRDMYPLSDHLHPAPPPSMIKPSLSDEPSKENMPESTYPYPSIPDSLPSNPMGSRSKEGSQGGFSSGSRSLSKTLLSTFRSPSSAKKSQFRSFFSSSSSTSSSSPAPTVSILEATHSQPISGPHPSRQERGPHKEHDDTHTVSQPAMAQEELTGKSHHHSPEPVPPKSLMTQDPSPPYPGEDKEKVKNAQDEDEMEKDTQHFKDPNEKSRGEERRPLGDPAVHHAQEKENQGMEKQWIDQILLESSSFTRVSPQDFSLLVEEERVLTSRIGILAEAHVRESRIRDSASSLASLHHSNKKTKKKALAELLTAECKVSRVLVDLWRLEGKRADVRQKMGRARSAILRDGLQASEERCRKLEAAREIRRKSVVQSVHARESLSLSSHSPAPGDRDTTGATTLLAATGQMLALRARVEELEGVLLETNEELTRARQERKGAVELMEEERRRVTERDRELEEVGQVVRKIRSVGEDEWLVQEEEEKKEDKGDQKEKSDRERRISISPMVARLQGLQEDLERSEGQVKILKGQLSEQEQQHRDEVKRLRSALPHEGMEEDEEDSSQDSSLSGDIPSAGRLAHQGSKDSLSAGWSGPSHHRQGSHSTQYTAMTSQSTSTFRPGSSGSGRPGAPSALCRMLTQKESECRELRDKLVELRRDIRELELGQEEMIGPIEELWEELPLDPKEPMGPFTLPVFLSRVSRLIHHRTFPSLLPGHPSLSSWGGGEQTQDPAAVDAIFRAAQEVGEVFGKATDGAGKRMDQRELASIHASLSPTTSPPLSPTRQLTGLGHPLTEAPNTTSRGRTDISALLTKLERMQGA</sequence>
<feature type="region of interest" description="Disordered" evidence="2">
    <location>
        <begin position="876"/>
        <end position="958"/>
    </location>
</feature>
<feature type="region of interest" description="Disordered" evidence="2">
    <location>
        <begin position="706"/>
        <end position="726"/>
    </location>
</feature>
<feature type="coiled-coil region" evidence="1">
    <location>
        <begin position="964"/>
        <end position="991"/>
    </location>
</feature>
<feature type="compositionally biased region" description="Polar residues" evidence="2">
    <location>
        <begin position="68"/>
        <end position="83"/>
    </location>
</feature>
<feature type="region of interest" description="Disordered" evidence="2">
    <location>
        <begin position="1095"/>
        <end position="1130"/>
    </location>
</feature>
<evidence type="ECO:0000313" key="4">
    <source>
        <dbReference type="EMBL" id="RKP14907.1"/>
    </source>
</evidence>
<evidence type="ECO:0000256" key="1">
    <source>
        <dbReference type="SAM" id="Coils"/>
    </source>
</evidence>
<dbReference type="InterPro" id="IPR029191">
    <property type="entry name" value="Uds1"/>
</dbReference>
<feature type="compositionally biased region" description="Basic and acidic residues" evidence="2">
    <location>
        <begin position="511"/>
        <end position="521"/>
    </location>
</feature>
<reference evidence="5" key="1">
    <citation type="journal article" date="2018" name="Nat. Microbiol.">
        <title>Leveraging single-cell genomics to expand the fungal tree of life.</title>
        <authorList>
            <person name="Ahrendt S.R."/>
            <person name="Quandt C.A."/>
            <person name="Ciobanu D."/>
            <person name="Clum A."/>
            <person name="Salamov A."/>
            <person name="Andreopoulos B."/>
            <person name="Cheng J.F."/>
            <person name="Woyke T."/>
            <person name="Pelin A."/>
            <person name="Henrissat B."/>
            <person name="Reynolds N.K."/>
            <person name="Benny G.L."/>
            <person name="Smith M.E."/>
            <person name="James T.Y."/>
            <person name="Grigoriev I.V."/>
        </authorList>
    </citation>
    <scope>NUCLEOTIDE SEQUENCE [LARGE SCALE GENOMIC DNA]</scope>
</reference>
<feature type="region of interest" description="Disordered" evidence="2">
    <location>
        <begin position="1"/>
        <end position="166"/>
    </location>
</feature>
<feature type="compositionally biased region" description="Polar residues" evidence="2">
    <location>
        <begin position="928"/>
        <end position="944"/>
    </location>
</feature>
<feature type="compositionally biased region" description="Basic and acidic residues" evidence="2">
    <location>
        <begin position="528"/>
        <end position="551"/>
    </location>
</feature>
<feature type="region of interest" description="Disordered" evidence="2">
    <location>
        <begin position="807"/>
        <end position="833"/>
    </location>
</feature>
<feature type="compositionally biased region" description="Basic and acidic residues" evidence="2">
    <location>
        <begin position="813"/>
        <end position="829"/>
    </location>
</feature>
<feature type="compositionally biased region" description="Basic and acidic residues" evidence="2">
    <location>
        <begin position="457"/>
        <end position="471"/>
    </location>
</feature>
<dbReference type="Proteomes" id="UP000267251">
    <property type="component" value="Unassembled WGS sequence"/>
</dbReference>
<protein>
    <recommendedName>
        <fullName evidence="3">Up-regulated during septation protein 1 domain-containing protein</fullName>
    </recommendedName>
</protein>
<feature type="compositionally biased region" description="Low complexity" evidence="2">
    <location>
        <begin position="397"/>
        <end position="441"/>
    </location>
</feature>
<gene>
    <name evidence="4" type="ORF">BJ684DRAFT_18718</name>
</gene>
<feature type="domain" description="Up-regulated during septation protein 1" evidence="3">
    <location>
        <begin position="570"/>
        <end position="675"/>
    </location>
</feature>
<evidence type="ECO:0000313" key="5">
    <source>
        <dbReference type="Proteomes" id="UP000267251"/>
    </source>
</evidence>
<organism evidence="4 5">
    <name type="scientific">Piptocephalis cylindrospora</name>
    <dbReference type="NCBI Taxonomy" id="1907219"/>
    <lineage>
        <taxon>Eukaryota</taxon>
        <taxon>Fungi</taxon>
        <taxon>Fungi incertae sedis</taxon>
        <taxon>Zoopagomycota</taxon>
        <taxon>Zoopagomycotina</taxon>
        <taxon>Zoopagomycetes</taxon>
        <taxon>Zoopagales</taxon>
        <taxon>Piptocephalidaceae</taxon>
        <taxon>Piptocephalis</taxon>
    </lineage>
</organism>